<keyword evidence="7 17" id="KW-0378">Hydrolase</keyword>
<keyword evidence="6" id="KW-0964">Secreted</keyword>
<dbReference type="Gene3D" id="2.60.40.10">
    <property type="entry name" value="Immunoglobulins"/>
    <property type="match status" value="2"/>
</dbReference>
<dbReference type="SUPFAM" id="SSF51445">
    <property type="entry name" value="(Trans)glycosidases"/>
    <property type="match status" value="1"/>
</dbReference>
<feature type="domain" description="Beta-mannosidase-like galactose-binding" evidence="16">
    <location>
        <begin position="10"/>
        <end position="179"/>
    </location>
</feature>
<keyword evidence="8" id="KW-0325">Glycoprotein</keyword>
<reference evidence="18" key="2">
    <citation type="submission" date="2015-03" db="EMBL/GenBank/DDBJ databases">
        <title>Genome sequence of Paenibacillus beijingensis strain DSM 24997T.</title>
        <authorList>
            <person name="Kwak Y."/>
            <person name="Shin J.-H."/>
        </authorList>
    </citation>
    <scope>NUCLEOTIDE SEQUENCE [LARGE SCALE GENOMIC DNA]</scope>
    <source>
        <strain evidence="18">DSM 24997</strain>
    </source>
</reference>
<dbReference type="PANTHER" id="PTHR43730">
    <property type="entry name" value="BETA-MANNOSIDASE"/>
    <property type="match status" value="1"/>
</dbReference>
<evidence type="ECO:0000259" key="13">
    <source>
        <dbReference type="Pfam" id="PF00703"/>
    </source>
</evidence>
<dbReference type="FunFam" id="3.20.20.80:FF:000050">
    <property type="entry name" value="Beta-mannosidase B"/>
    <property type="match status" value="1"/>
</dbReference>
<comment type="subunit">
    <text evidence="4">Homodimer.</text>
</comment>
<dbReference type="InterPro" id="IPR054593">
    <property type="entry name" value="Beta-mannosidase-like_N2"/>
</dbReference>
<dbReference type="Pfam" id="PF22666">
    <property type="entry name" value="Glyco_hydro_2_N2"/>
    <property type="match status" value="1"/>
</dbReference>
<dbReference type="EC" id="3.2.1.25" evidence="5"/>
<sequence>MIKQDLNGSWRMKAALGEEWIPARVPGSIASDLIRAGKMNDPYYRERQYEVFDSFRRIYEYVREFIVDPALLEGERLELVCEGLDTIAEVRLNGEIIGKTMNMHRTYCFDVTSKIVSGVNTLRLIFYSPVEYVEQKQKERSLWAANGEYVVQGFPHLRKAHYMFGWDWGPKLPDSGIWRDIYLAAYRKGRLGDVYITQEHDDSGGVLLDIRVSAESFGASPGADSFELLAMLYTPDGLLNEAQTLPGGASPGHIRIRVNQPELWWPSGLGKQPLYRLQLELRQDGMQVDEREYTIGLRTLTVKREPDSWGETFEFVVNGVSMFAMGANYIPEDNIRARQSKERTERLIRDCRDANFNCIRVWGGGYYPDDYFYDLCDQYGLIVWQDHLFACAEYEMTEQFTEQIKAEIADNVKRIRHHASLGLWCGNNEMEMAWVDWDFPKRAKLKTDYVKQFEIILPELMRTLDPGTFYWKASPSSGGGFDEPNAPHKGDVHYWDVWHGGEPFTAYREHYFRFCSEFGFQSFPALKTVDSFTEQGDRNIFSSVMESHQKNPAGNGKIIAGISENFLYPKDFDSLLFVSQLLQAEAMRYGVEHWRRNRGRCMGSIYWQLNDCWPGASWSSIDYFGRWKALHYYAKRFYAPVLLSAEETGTKVKLAVTNDTPKLVQGMVHWRLRDRLSAVIQQGSMSITVEALSAAGSAELDFAEVLGGDPVKSREVYLEYELELEGRAVSEGCVLFVKPKHFHFAEPALRAEMTEEADAYILTLHSESFAAFVELDFTGHDVRLSDNFIHLSAGRPKRIILRKEDLSAPSTLSELQSGLRIRSIIDTYTL</sequence>
<dbReference type="HOGENOM" id="CLU_005015_3_2_9"/>
<comment type="catalytic activity">
    <reaction evidence="1">
        <text>Hydrolysis of terminal, non-reducing beta-D-mannose residues in beta-D-mannosides.</text>
        <dbReference type="EC" id="3.2.1.25"/>
    </reaction>
</comment>
<evidence type="ECO:0000256" key="2">
    <source>
        <dbReference type="ARBA" id="ARBA00004613"/>
    </source>
</evidence>
<dbReference type="GO" id="GO:0005576">
    <property type="term" value="C:extracellular region"/>
    <property type="evidence" value="ECO:0007669"/>
    <property type="project" value="UniProtKB-SubCell"/>
</dbReference>
<evidence type="ECO:0000313" key="17">
    <source>
        <dbReference type="EMBL" id="AJY74274.1"/>
    </source>
</evidence>
<evidence type="ECO:0000256" key="6">
    <source>
        <dbReference type="ARBA" id="ARBA00022525"/>
    </source>
</evidence>
<dbReference type="STRING" id="1126833.VN24_06370"/>
<comment type="similarity">
    <text evidence="10">Belongs to the glycosyl hydrolase 2 family. Beta-mannosidase B subfamily.</text>
</comment>
<evidence type="ECO:0000256" key="4">
    <source>
        <dbReference type="ARBA" id="ARBA00011738"/>
    </source>
</evidence>
<evidence type="ECO:0000256" key="1">
    <source>
        <dbReference type="ARBA" id="ARBA00000829"/>
    </source>
</evidence>
<dbReference type="Proteomes" id="UP000032633">
    <property type="component" value="Chromosome"/>
</dbReference>
<keyword evidence="18" id="KW-1185">Reference proteome</keyword>
<evidence type="ECO:0000256" key="5">
    <source>
        <dbReference type="ARBA" id="ARBA00012754"/>
    </source>
</evidence>
<evidence type="ECO:0000256" key="12">
    <source>
        <dbReference type="ARBA" id="ARBA00041614"/>
    </source>
</evidence>
<proteinExistence type="inferred from homology"/>
<evidence type="ECO:0000259" key="15">
    <source>
        <dbReference type="Pfam" id="PF17786"/>
    </source>
</evidence>
<dbReference type="InterPro" id="IPR013783">
    <property type="entry name" value="Ig-like_fold"/>
</dbReference>
<evidence type="ECO:0000256" key="10">
    <source>
        <dbReference type="ARBA" id="ARBA00038429"/>
    </source>
</evidence>
<evidence type="ECO:0000256" key="3">
    <source>
        <dbReference type="ARBA" id="ARBA00004740"/>
    </source>
</evidence>
<evidence type="ECO:0000313" key="18">
    <source>
        <dbReference type="Proteomes" id="UP000032633"/>
    </source>
</evidence>
<dbReference type="InterPro" id="IPR050887">
    <property type="entry name" value="Beta-mannosidase_GH2"/>
</dbReference>
<dbReference type="InterPro" id="IPR006102">
    <property type="entry name" value="Ig-like_GH2"/>
</dbReference>
<dbReference type="Pfam" id="PF17753">
    <property type="entry name" value="Ig_mannosidase"/>
    <property type="match status" value="1"/>
</dbReference>
<dbReference type="GO" id="GO:0006516">
    <property type="term" value="P:glycoprotein catabolic process"/>
    <property type="evidence" value="ECO:0007669"/>
    <property type="project" value="TreeGrafter"/>
</dbReference>
<dbReference type="GO" id="GO:0004567">
    <property type="term" value="F:beta-mannosidase activity"/>
    <property type="evidence" value="ECO:0007669"/>
    <property type="project" value="UniProtKB-EC"/>
</dbReference>
<evidence type="ECO:0000256" key="11">
    <source>
        <dbReference type="ARBA" id="ARBA00041069"/>
    </source>
</evidence>
<dbReference type="PATRIC" id="fig|1126833.4.peg.1384"/>
<feature type="domain" description="Mannosidase Ig/CBM-like" evidence="15">
    <location>
        <begin position="650"/>
        <end position="741"/>
    </location>
</feature>
<dbReference type="SUPFAM" id="SSF49785">
    <property type="entry name" value="Galactose-binding domain-like"/>
    <property type="match status" value="1"/>
</dbReference>
<evidence type="ECO:0000256" key="9">
    <source>
        <dbReference type="ARBA" id="ARBA00023295"/>
    </source>
</evidence>
<protein>
    <recommendedName>
        <fullName evidence="11">Beta-mannosidase B</fullName>
        <ecNumber evidence="5">3.2.1.25</ecNumber>
    </recommendedName>
    <alternativeName>
        <fullName evidence="12">Mannanase B</fullName>
    </alternativeName>
</protein>
<name>A0A0D5NFX1_9BACL</name>
<dbReference type="InterPro" id="IPR041625">
    <property type="entry name" value="Beta-mannosidase_Ig"/>
</dbReference>
<comment type="subcellular location">
    <subcellularLocation>
        <location evidence="2">Secreted</location>
    </subcellularLocation>
</comment>
<gene>
    <name evidence="17" type="ORF">VN24_06370</name>
</gene>
<feature type="domain" description="Glycoside hydrolase family 2 immunoglobulin-like beta-sandwich" evidence="13">
    <location>
        <begin position="191"/>
        <end position="298"/>
    </location>
</feature>
<evidence type="ECO:0000256" key="8">
    <source>
        <dbReference type="ARBA" id="ARBA00023180"/>
    </source>
</evidence>
<comment type="pathway">
    <text evidence="3">Glycan metabolism; N-glycan degradation.</text>
</comment>
<dbReference type="PANTHER" id="PTHR43730:SF1">
    <property type="entry name" value="BETA-MANNOSIDASE"/>
    <property type="match status" value="1"/>
</dbReference>
<dbReference type="SUPFAM" id="SSF49303">
    <property type="entry name" value="beta-Galactosidase/glucuronidase domain"/>
    <property type="match status" value="2"/>
</dbReference>
<accession>A0A0D5NFX1</accession>
<dbReference type="KEGG" id="pbj:VN24_06370"/>
<dbReference type="InterPro" id="IPR008979">
    <property type="entry name" value="Galactose-bd-like_sf"/>
</dbReference>
<dbReference type="GO" id="GO:0005975">
    <property type="term" value="P:carbohydrate metabolic process"/>
    <property type="evidence" value="ECO:0007669"/>
    <property type="project" value="InterPro"/>
</dbReference>
<dbReference type="Pfam" id="PF17786">
    <property type="entry name" value="Mannosidase_ig"/>
    <property type="match status" value="1"/>
</dbReference>
<organism evidence="17 18">
    <name type="scientific">Paenibacillus beijingensis</name>
    <dbReference type="NCBI Taxonomy" id="1126833"/>
    <lineage>
        <taxon>Bacteria</taxon>
        <taxon>Bacillati</taxon>
        <taxon>Bacillota</taxon>
        <taxon>Bacilli</taxon>
        <taxon>Bacillales</taxon>
        <taxon>Paenibacillaceae</taxon>
        <taxon>Paenibacillus</taxon>
    </lineage>
</organism>
<evidence type="ECO:0000259" key="16">
    <source>
        <dbReference type="Pfam" id="PF22666"/>
    </source>
</evidence>
<dbReference type="InterPro" id="IPR017853">
    <property type="entry name" value="GH"/>
</dbReference>
<feature type="domain" description="Beta-mannosidase Ig-fold" evidence="14">
    <location>
        <begin position="745"/>
        <end position="827"/>
    </location>
</feature>
<reference evidence="17 18" key="1">
    <citation type="journal article" date="2015" name="J. Biotechnol.">
        <title>Complete genome sequence of Paenibacillus beijingensis 7188(T) (=DSM 24997(T)), a novel rhizobacterium from jujube garden soil.</title>
        <authorList>
            <person name="Kwak Y."/>
            <person name="Shin J.H."/>
        </authorList>
    </citation>
    <scope>NUCLEOTIDE SEQUENCE [LARGE SCALE GENOMIC DNA]</scope>
    <source>
        <strain evidence="17 18">DSM 24997</strain>
    </source>
</reference>
<dbReference type="InterPro" id="IPR036156">
    <property type="entry name" value="Beta-gal/glucu_dom_sf"/>
</dbReference>
<dbReference type="OrthoDB" id="9801077at2"/>
<keyword evidence="9" id="KW-0326">Glycosidase</keyword>
<dbReference type="InterPro" id="IPR041447">
    <property type="entry name" value="Mannosidase_ig"/>
</dbReference>
<dbReference type="Pfam" id="PF00703">
    <property type="entry name" value="Glyco_hydro_2"/>
    <property type="match status" value="1"/>
</dbReference>
<evidence type="ECO:0000256" key="7">
    <source>
        <dbReference type="ARBA" id="ARBA00022801"/>
    </source>
</evidence>
<dbReference type="Gene3D" id="2.60.120.260">
    <property type="entry name" value="Galactose-binding domain-like"/>
    <property type="match status" value="1"/>
</dbReference>
<dbReference type="AlphaFoldDB" id="A0A0D5NFX1"/>
<evidence type="ECO:0000259" key="14">
    <source>
        <dbReference type="Pfam" id="PF17753"/>
    </source>
</evidence>
<dbReference type="EMBL" id="CP011058">
    <property type="protein sequence ID" value="AJY74274.1"/>
    <property type="molecule type" value="Genomic_DNA"/>
</dbReference>
<dbReference type="Gene3D" id="3.20.20.80">
    <property type="entry name" value="Glycosidases"/>
    <property type="match status" value="1"/>
</dbReference>